<sequence length="75" mass="8913">MCPTPKPEDTIGNTNTIEELTEPLPELFSLLTEEEDSQLRWTVHSYPVYFESLYTRHANKENIKEGKLLFFRFNY</sequence>
<comment type="caution">
    <text evidence="2">The sequence shown here is derived from an EMBL/GenBank/DDBJ whole genome shotgun (WGS) entry which is preliminary data.</text>
</comment>
<dbReference type="Proteomes" id="UP000828390">
    <property type="component" value="Unassembled WGS sequence"/>
</dbReference>
<protein>
    <recommendedName>
        <fullName evidence="1">Tsg C-terminal domain-containing protein</fullName>
    </recommendedName>
</protein>
<organism evidence="2 3">
    <name type="scientific">Dreissena polymorpha</name>
    <name type="common">Zebra mussel</name>
    <name type="synonym">Mytilus polymorpha</name>
    <dbReference type="NCBI Taxonomy" id="45954"/>
    <lineage>
        <taxon>Eukaryota</taxon>
        <taxon>Metazoa</taxon>
        <taxon>Spiralia</taxon>
        <taxon>Lophotrochozoa</taxon>
        <taxon>Mollusca</taxon>
        <taxon>Bivalvia</taxon>
        <taxon>Autobranchia</taxon>
        <taxon>Heteroconchia</taxon>
        <taxon>Euheterodonta</taxon>
        <taxon>Imparidentia</taxon>
        <taxon>Neoheterodontei</taxon>
        <taxon>Myida</taxon>
        <taxon>Dreissenoidea</taxon>
        <taxon>Dreissenidae</taxon>
        <taxon>Dreissena</taxon>
    </lineage>
</organism>
<gene>
    <name evidence="2" type="ORF">DPMN_193094</name>
</gene>
<dbReference type="Pfam" id="PF04668">
    <property type="entry name" value="Tsg"/>
    <property type="match status" value="1"/>
</dbReference>
<reference evidence="2" key="1">
    <citation type="journal article" date="2019" name="bioRxiv">
        <title>The Genome of the Zebra Mussel, Dreissena polymorpha: A Resource for Invasive Species Research.</title>
        <authorList>
            <person name="McCartney M.A."/>
            <person name="Auch B."/>
            <person name="Kono T."/>
            <person name="Mallez S."/>
            <person name="Zhang Y."/>
            <person name="Obille A."/>
            <person name="Becker A."/>
            <person name="Abrahante J.E."/>
            <person name="Garbe J."/>
            <person name="Badalamenti J.P."/>
            <person name="Herman A."/>
            <person name="Mangelson H."/>
            <person name="Liachko I."/>
            <person name="Sullivan S."/>
            <person name="Sone E.D."/>
            <person name="Koren S."/>
            <person name="Silverstein K.A.T."/>
            <person name="Beckman K.B."/>
            <person name="Gohl D.M."/>
        </authorList>
    </citation>
    <scope>NUCLEOTIDE SEQUENCE</scope>
    <source>
        <strain evidence="2">Duluth1</strain>
        <tissue evidence="2">Whole animal</tissue>
    </source>
</reference>
<evidence type="ECO:0000313" key="2">
    <source>
        <dbReference type="EMBL" id="KAH3692545.1"/>
    </source>
</evidence>
<keyword evidence="3" id="KW-1185">Reference proteome</keyword>
<proteinExistence type="predicted"/>
<dbReference type="EMBL" id="JAIWYP010000021">
    <property type="protein sequence ID" value="KAH3692545.1"/>
    <property type="molecule type" value="Genomic_DNA"/>
</dbReference>
<evidence type="ECO:0000313" key="3">
    <source>
        <dbReference type="Proteomes" id="UP000828390"/>
    </source>
</evidence>
<dbReference type="AlphaFoldDB" id="A0A9D3Y3U3"/>
<accession>A0A9D3Y3U3</accession>
<name>A0A9D3Y3U3_DREPO</name>
<feature type="domain" description="Tsg C-terminal" evidence="1">
    <location>
        <begin position="14"/>
        <end position="62"/>
    </location>
</feature>
<evidence type="ECO:0000259" key="1">
    <source>
        <dbReference type="Pfam" id="PF04668"/>
    </source>
</evidence>
<reference evidence="2" key="2">
    <citation type="submission" date="2020-11" db="EMBL/GenBank/DDBJ databases">
        <authorList>
            <person name="McCartney M.A."/>
            <person name="Auch B."/>
            <person name="Kono T."/>
            <person name="Mallez S."/>
            <person name="Becker A."/>
            <person name="Gohl D.M."/>
            <person name="Silverstein K.A.T."/>
            <person name="Koren S."/>
            <person name="Bechman K.B."/>
            <person name="Herman A."/>
            <person name="Abrahante J.E."/>
            <person name="Garbe J."/>
        </authorList>
    </citation>
    <scope>NUCLEOTIDE SEQUENCE</scope>
    <source>
        <strain evidence="2">Duluth1</strain>
        <tissue evidence="2">Whole animal</tissue>
    </source>
</reference>
<dbReference type="InterPro" id="IPR057726">
    <property type="entry name" value="Tsg_C"/>
</dbReference>